<dbReference type="Proteomes" id="UP000693970">
    <property type="component" value="Unassembled WGS sequence"/>
</dbReference>
<sequence>MVLFGNFSHKLVQSRSDSGSAEIVTTKYAVHWTEHRDKIYGHVHMAKTAGTEINGELAARFERVCGHKGYSYDAYQLNKRNAKWKQDNPDKNFTDFSLPDMTTKMVAKHNRGRIHADVQREIGFEDCDYVSDEVSFGFWKSLVDSLPNDPPFQLELHVPCRDPVDWLMSMCNHQSKKYNCSPDITVEHAVQECLMEMNRFLNIPLRNNMHLKCFNPIPTEPYIQYMGRFLQPRRFTHAYVHKDTNKIRNKTEECIHGSMTLKGEVERYLIENIDIFRFCHKCMGSENDLFFVEKRNVNR</sequence>
<reference evidence="1" key="2">
    <citation type="submission" date="2021-04" db="EMBL/GenBank/DDBJ databases">
        <authorList>
            <person name="Podell S."/>
        </authorList>
    </citation>
    <scope>NUCLEOTIDE SEQUENCE</scope>
    <source>
        <strain evidence="1">Hildebrandi</strain>
    </source>
</reference>
<dbReference type="AlphaFoldDB" id="A0A9K3Q450"/>
<protein>
    <submittedName>
        <fullName evidence="1">Uncharacterized protein</fullName>
    </submittedName>
</protein>
<keyword evidence="2" id="KW-1185">Reference proteome</keyword>
<organism evidence="1 2">
    <name type="scientific">Nitzschia inconspicua</name>
    <dbReference type="NCBI Taxonomy" id="303405"/>
    <lineage>
        <taxon>Eukaryota</taxon>
        <taxon>Sar</taxon>
        <taxon>Stramenopiles</taxon>
        <taxon>Ochrophyta</taxon>
        <taxon>Bacillariophyta</taxon>
        <taxon>Bacillariophyceae</taxon>
        <taxon>Bacillariophycidae</taxon>
        <taxon>Bacillariales</taxon>
        <taxon>Bacillariaceae</taxon>
        <taxon>Nitzschia</taxon>
    </lineage>
</organism>
<evidence type="ECO:0000313" key="2">
    <source>
        <dbReference type="Proteomes" id="UP000693970"/>
    </source>
</evidence>
<comment type="caution">
    <text evidence="1">The sequence shown here is derived from an EMBL/GenBank/DDBJ whole genome shotgun (WGS) entry which is preliminary data.</text>
</comment>
<dbReference type="EMBL" id="JAGRRH010000005">
    <property type="protein sequence ID" value="KAG7370016.1"/>
    <property type="molecule type" value="Genomic_DNA"/>
</dbReference>
<proteinExistence type="predicted"/>
<gene>
    <name evidence="1" type="ORF">IV203_027762</name>
</gene>
<evidence type="ECO:0000313" key="1">
    <source>
        <dbReference type="EMBL" id="KAG7370016.1"/>
    </source>
</evidence>
<name>A0A9K3Q450_9STRA</name>
<dbReference type="OrthoDB" id="46612at2759"/>
<accession>A0A9K3Q450</accession>
<reference evidence="1" key="1">
    <citation type="journal article" date="2021" name="Sci. Rep.">
        <title>Diploid genomic architecture of Nitzschia inconspicua, an elite biomass production diatom.</title>
        <authorList>
            <person name="Oliver A."/>
            <person name="Podell S."/>
            <person name="Pinowska A."/>
            <person name="Traller J.C."/>
            <person name="Smith S.R."/>
            <person name="McClure R."/>
            <person name="Beliaev A."/>
            <person name="Bohutskyi P."/>
            <person name="Hill E.A."/>
            <person name="Rabines A."/>
            <person name="Zheng H."/>
            <person name="Allen L.Z."/>
            <person name="Kuo A."/>
            <person name="Grigoriev I.V."/>
            <person name="Allen A.E."/>
            <person name="Hazlebeck D."/>
            <person name="Allen E.E."/>
        </authorList>
    </citation>
    <scope>NUCLEOTIDE SEQUENCE</scope>
    <source>
        <strain evidence="1">Hildebrandi</strain>
    </source>
</reference>